<comment type="similarity">
    <text evidence="3">Belongs to the peptidase M1 family.</text>
</comment>
<dbReference type="SUPFAM" id="SSF63737">
    <property type="entry name" value="Leukotriene A4 hydrolase N-terminal domain"/>
    <property type="match status" value="1"/>
</dbReference>
<evidence type="ECO:0000313" key="17">
    <source>
        <dbReference type="EMBL" id="QEG21796.1"/>
    </source>
</evidence>
<dbReference type="KEGG" id="mff:MFFC18_16550"/>
<proteinExistence type="inferred from homology"/>
<dbReference type="GO" id="GO:0006508">
    <property type="term" value="P:proteolysis"/>
    <property type="evidence" value="ECO:0007669"/>
    <property type="project" value="UniProtKB-KW"/>
</dbReference>
<dbReference type="Gene3D" id="1.25.40.320">
    <property type="entry name" value="Peptidase M1, leukotriene A4 hydrolase/aminopeptidase C-terminal domain"/>
    <property type="match status" value="1"/>
</dbReference>
<feature type="signal peptide" evidence="15">
    <location>
        <begin position="1"/>
        <end position="20"/>
    </location>
</feature>
<keyword evidence="18" id="KW-1185">Reference proteome</keyword>
<dbReference type="GO" id="GO:0008270">
    <property type="term" value="F:zinc ion binding"/>
    <property type="evidence" value="ECO:0007669"/>
    <property type="project" value="InterPro"/>
</dbReference>
<protein>
    <recommendedName>
        <fullName evidence="5">Aminopeptidase N</fullName>
        <ecNumber evidence="4">3.4.11.2</ecNumber>
    </recommendedName>
</protein>
<dbReference type="InterPro" id="IPR042097">
    <property type="entry name" value="Aminopeptidase_N-like_N_sf"/>
</dbReference>
<keyword evidence="9 17" id="KW-0378">Hydrolase</keyword>
<evidence type="ECO:0000256" key="1">
    <source>
        <dbReference type="ARBA" id="ARBA00000098"/>
    </source>
</evidence>
<dbReference type="Gene3D" id="3.30.2010.30">
    <property type="match status" value="1"/>
</dbReference>
<dbReference type="InterPro" id="IPR027268">
    <property type="entry name" value="Peptidase_M4/M1_CTD_sf"/>
</dbReference>
<reference evidence="17 18" key="1">
    <citation type="submission" date="2019-08" db="EMBL/GenBank/DDBJ databases">
        <title>Deep-cultivation of Planctomycetes and their phenomic and genomic characterization uncovers novel biology.</title>
        <authorList>
            <person name="Wiegand S."/>
            <person name="Jogler M."/>
            <person name="Boedeker C."/>
            <person name="Pinto D."/>
            <person name="Vollmers J."/>
            <person name="Rivas-Marin E."/>
            <person name="Kohn T."/>
            <person name="Peeters S.H."/>
            <person name="Heuer A."/>
            <person name="Rast P."/>
            <person name="Oberbeckmann S."/>
            <person name="Bunk B."/>
            <person name="Jeske O."/>
            <person name="Meyerdierks A."/>
            <person name="Storesund J.E."/>
            <person name="Kallscheuer N."/>
            <person name="Luecker S."/>
            <person name="Lage O.M."/>
            <person name="Pohl T."/>
            <person name="Merkel B.J."/>
            <person name="Hornburger P."/>
            <person name="Mueller R.-W."/>
            <person name="Bruemmer F."/>
            <person name="Labrenz M."/>
            <person name="Spormann A.M."/>
            <person name="Op den Camp H."/>
            <person name="Overmann J."/>
            <person name="Amann R."/>
            <person name="Jetten M.S.M."/>
            <person name="Mascher T."/>
            <person name="Medema M.H."/>
            <person name="Devos D.P."/>
            <person name="Kaster A.-K."/>
            <person name="Ovreas L."/>
            <person name="Rohde M."/>
            <person name="Galperin M.Y."/>
            <person name="Jogler C."/>
        </authorList>
    </citation>
    <scope>NUCLEOTIDE SEQUENCE [LARGE SCALE GENOMIC DNA]</scope>
    <source>
        <strain evidence="17 18">FC18</strain>
    </source>
</reference>
<dbReference type="EMBL" id="CP042912">
    <property type="protein sequence ID" value="QEG21796.1"/>
    <property type="molecule type" value="Genomic_DNA"/>
</dbReference>
<dbReference type="Pfam" id="PF17900">
    <property type="entry name" value="Peptidase_M1_N"/>
    <property type="match status" value="1"/>
</dbReference>
<evidence type="ECO:0000256" key="13">
    <source>
        <dbReference type="PIRSR" id="PIRSR634015-2"/>
    </source>
</evidence>
<dbReference type="Proteomes" id="UP000322214">
    <property type="component" value="Chromosome"/>
</dbReference>
<comment type="subcellular location">
    <subcellularLocation>
        <location evidence="2">Cytoplasm</location>
    </subcellularLocation>
</comment>
<evidence type="ECO:0000256" key="3">
    <source>
        <dbReference type="ARBA" id="ARBA00010136"/>
    </source>
</evidence>
<keyword evidence="11" id="KW-0482">Metalloprotease</keyword>
<dbReference type="Pfam" id="PF01433">
    <property type="entry name" value="Peptidase_M1"/>
    <property type="match status" value="1"/>
</dbReference>
<evidence type="ECO:0000256" key="14">
    <source>
        <dbReference type="PIRSR" id="PIRSR634015-3"/>
    </source>
</evidence>
<dbReference type="Gene3D" id="1.10.390.10">
    <property type="entry name" value="Neutral Protease Domain 2"/>
    <property type="match status" value="1"/>
</dbReference>
<dbReference type="Gene3D" id="2.60.40.1730">
    <property type="entry name" value="tricorn interacting facor f3 domain"/>
    <property type="match status" value="1"/>
</dbReference>
<keyword evidence="8 14" id="KW-0479">Metal-binding</keyword>
<feature type="binding site" evidence="14">
    <location>
        <position position="328"/>
    </location>
    <ligand>
        <name>Zn(2+)</name>
        <dbReference type="ChEBI" id="CHEBI:29105"/>
        <note>catalytic</note>
    </ligand>
</feature>
<evidence type="ECO:0000256" key="15">
    <source>
        <dbReference type="SAM" id="SignalP"/>
    </source>
</evidence>
<name>A0A5B9PBA6_9BACT</name>
<feature type="chain" id="PRO_5023113185" description="Aminopeptidase N" evidence="15">
    <location>
        <begin position="21"/>
        <end position="610"/>
    </location>
</feature>
<evidence type="ECO:0000256" key="8">
    <source>
        <dbReference type="ARBA" id="ARBA00022723"/>
    </source>
</evidence>
<dbReference type="CDD" id="cd09599">
    <property type="entry name" value="M1_LTA4H"/>
    <property type="match status" value="1"/>
</dbReference>
<dbReference type="InterPro" id="IPR049980">
    <property type="entry name" value="LTA4H_cat"/>
</dbReference>
<keyword evidence="7" id="KW-0645">Protease</keyword>
<evidence type="ECO:0000256" key="5">
    <source>
        <dbReference type="ARBA" id="ARBA00015611"/>
    </source>
</evidence>
<feature type="binding site" evidence="13">
    <location>
        <begin position="276"/>
        <end position="281"/>
    </location>
    <ligand>
        <name>a peptide</name>
        <dbReference type="ChEBI" id="CHEBI:60466"/>
    </ligand>
</feature>
<keyword evidence="10 14" id="KW-0862">Zinc</keyword>
<dbReference type="PANTHER" id="PTHR45726">
    <property type="entry name" value="LEUKOTRIENE A-4 HYDROLASE"/>
    <property type="match status" value="1"/>
</dbReference>
<feature type="active site" description="Proton donor" evidence="12">
    <location>
        <position position="391"/>
    </location>
</feature>
<dbReference type="SUPFAM" id="SSF48371">
    <property type="entry name" value="ARM repeat"/>
    <property type="match status" value="1"/>
</dbReference>
<keyword evidence="6" id="KW-0963">Cytoplasm</keyword>
<dbReference type="InterPro" id="IPR015211">
    <property type="entry name" value="Peptidase_M1_C"/>
</dbReference>
<comment type="cofactor">
    <cofactor evidence="14">
        <name>Zn(2+)</name>
        <dbReference type="ChEBI" id="CHEBI:29105"/>
    </cofactor>
    <text evidence="14">Binds 1 zinc ion per subunit.</text>
</comment>
<feature type="binding site" evidence="14">
    <location>
        <position position="305"/>
    </location>
    <ligand>
        <name>Zn(2+)</name>
        <dbReference type="ChEBI" id="CHEBI:29105"/>
        <note>catalytic</note>
    </ligand>
</feature>
<evidence type="ECO:0000256" key="7">
    <source>
        <dbReference type="ARBA" id="ARBA00022670"/>
    </source>
</evidence>
<comment type="catalytic activity">
    <reaction evidence="1">
        <text>Release of an N-terminal amino acid, Xaa-|-Yaa- from a peptide, amide or arylamide. Xaa is preferably Ala, but may be most amino acids including Pro (slow action). When a terminal hydrophobic residue is followed by a prolyl residue, the two may be released as an intact Xaa-Pro dipeptide.</text>
        <dbReference type="EC" id="3.4.11.2"/>
    </reaction>
</comment>
<dbReference type="InterPro" id="IPR016024">
    <property type="entry name" value="ARM-type_fold"/>
</dbReference>
<feature type="domain" description="Peptidase M1 leukotriene A4 hydrolase/aminopeptidase C-terminal" evidence="16">
    <location>
        <begin position="467"/>
        <end position="606"/>
    </location>
</feature>
<dbReference type="GO" id="GO:0016285">
    <property type="term" value="F:alanyl aminopeptidase activity"/>
    <property type="evidence" value="ECO:0007669"/>
    <property type="project" value="UniProtKB-EC"/>
</dbReference>
<dbReference type="FunFam" id="3.30.2010.30:FF:000001">
    <property type="entry name" value="Leukotriene A(4) hydrolase"/>
    <property type="match status" value="1"/>
</dbReference>
<feature type="binding site" evidence="13">
    <location>
        <begin position="562"/>
        <end position="564"/>
    </location>
    <ligand>
        <name>a peptide</name>
        <dbReference type="ChEBI" id="CHEBI:60466"/>
    </ligand>
</feature>
<evidence type="ECO:0000256" key="11">
    <source>
        <dbReference type="ARBA" id="ARBA00023049"/>
    </source>
</evidence>
<evidence type="ECO:0000313" key="18">
    <source>
        <dbReference type="Proteomes" id="UP000322214"/>
    </source>
</evidence>
<keyword evidence="15" id="KW-0732">Signal</keyword>
<dbReference type="AlphaFoldDB" id="A0A5B9PBA6"/>
<dbReference type="InterPro" id="IPR034015">
    <property type="entry name" value="M1_LTA4H"/>
</dbReference>
<dbReference type="SUPFAM" id="SSF55486">
    <property type="entry name" value="Metalloproteases ('zincins'), catalytic domain"/>
    <property type="match status" value="1"/>
</dbReference>
<dbReference type="RefSeq" id="WP_075085476.1">
    <property type="nucleotide sequence ID" value="NZ_CP042912.1"/>
</dbReference>
<dbReference type="InterPro" id="IPR038502">
    <property type="entry name" value="M1_LTA-4_hydro/amino_C_sf"/>
</dbReference>
<gene>
    <name evidence="17" type="primary">pepN_2</name>
    <name evidence="17" type="ORF">MFFC18_16550</name>
</gene>
<accession>A0A5B9PBA6</accession>
<dbReference type="SMART" id="SM01263">
    <property type="entry name" value="Leuk-A4-hydro_C"/>
    <property type="match status" value="1"/>
</dbReference>
<feature type="binding site" evidence="14">
    <location>
        <position position="309"/>
    </location>
    <ligand>
        <name>Zn(2+)</name>
        <dbReference type="ChEBI" id="CHEBI:29105"/>
        <note>catalytic</note>
    </ligand>
</feature>
<feature type="active site" description="Proton acceptor" evidence="12">
    <location>
        <position position="306"/>
    </location>
</feature>
<dbReference type="Pfam" id="PF09127">
    <property type="entry name" value="Leuk-A4-hydro_C"/>
    <property type="match status" value="1"/>
</dbReference>
<evidence type="ECO:0000256" key="10">
    <source>
        <dbReference type="ARBA" id="ARBA00022833"/>
    </source>
</evidence>
<organism evidence="17 18">
    <name type="scientific">Mariniblastus fucicola</name>
    <dbReference type="NCBI Taxonomy" id="980251"/>
    <lineage>
        <taxon>Bacteria</taxon>
        <taxon>Pseudomonadati</taxon>
        <taxon>Planctomycetota</taxon>
        <taxon>Planctomycetia</taxon>
        <taxon>Pirellulales</taxon>
        <taxon>Pirellulaceae</taxon>
        <taxon>Mariniblastus</taxon>
    </lineage>
</organism>
<dbReference type="PANTHER" id="PTHR45726:SF3">
    <property type="entry name" value="LEUKOTRIENE A-4 HYDROLASE"/>
    <property type="match status" value="1"/>
</dbReference>
<keyword evidence="17" id="KW-0031">Aminopeptidase</keyword>
<dbReference type="InterPro" id="IPR014782">
    <property type="entry name" value="Peptidase_M1_dom"/>
</dbReference>
<evidence type="ECO:0000259" key="16">
    <source>
        <dbReference type="SMART" id="SM01263"/>
    </source>
</evidence>
<dbReference type="STRING" id="980251.GCA_001642875_03256"/>
<dbReference type="GO" id="GO:0005737">
    <property type="term" value="C:cytoplasm"/>
    <property type="evidence" value="ECO:0007669"/>
    <property type="project" value="UniProtKB-SubCell"/>
</dbReference>
<dbReference type="EC" id="3.4.11.2" evidence="4"/>
<dbReference type="InterPro" id="IPR001930">
    <property type="entry name" value="Peptidase_M1"/>
</dbReference>
<evidence type="ECO:0000256" key="2">
    <source>
        <dbReference type="ARBA" id="ARBA00004496"/>
    </source>
</evidence>
<evidence type="ECO:0000256" key="6">
    <source>
        <dbReference type="ARBA" id="ARBA00022490"/>
    </source>
</evidence>
<dbReference type="InterPro" id="IPR045357">
    <property type="entry name" value="Aminopeptidase_N-like_N"/>
</dbReference>
<evidence type="ECO:0000256" key="4">
    <source>
        <dbReference type="ARBA" id="ARBA00012564"/>
    </source>
</evidence>
<dbReference type="PRINTS" id="PR00756">
    <property type="entry name" value="ALADIPTASE"/>
</dbReference>
<evidence type="ECO:0000256" key="9">
    <source>
        <dbReference type="ARBA" id="ARBA00022801"/>
    </source>
</evidence>
<evidence type="ECO:0000256" key="12">
    <source>
        <dbReference type="PIRSR" id="PIRSR634015-1"/>
    </source>
</evidence>
<dbReference type="GO" id="GO:0008237">
    <property type="term" value="F:metallopeptidase activity"/>
    <property type="evidence" value="ECO:0007669"/>
    <property type="project" value="UniProtKB-KW"/>
</dbReference>
<sequence length="610" mass="68547" precursor="true">MKSMSFVSVFVLLLCSFLVADLSAQKLPHSCARPDQVAIKHLHLDLKVDFEEKKLTGSAKLDLDRKSDANELRLDTNGLSITKVTSGDNELKWELGEHMSTLGQALTITLPESGDEVTIEYSSSPGAEAVQWLSPEQTTDKKYPFLFTQSQAILARTWVPCQDTPAVRMTYSAKITVPSELMAVMSASNPQEKNDTGVYEFEMKQPIPSYLLALAVGDLKFQSLGPRSGVYSEPSVLKRAVYELHDTEKMIAAAEELYGPYRWDRYDVIFLPSSFPFGGMENPRLTFATPTILAGDRSLVALIAHELAHSWSGNLVTNATWDDFWLNEGFTVYFEQRIMESIYGRKYSEMLARLSLDGLKEEIAELKARDQWLKLDLTGRNPDDGMTAIAYDKGYFFLRKCEETVGRENWDAFLKGYFDKFAFKSMTTESFIDYVEANLEGADKLNYKAWIYAGGLPADCPVVTTEELAKVGTACEAFVDGKSAADIAKEFGTADWTTHHWNHFLRELPKLSTDQMKALDAQFEFTKSGNSEITHDWLMHVIASEYQPGMEKLEAFLTGQGRRKFLQPLYTKLVETERGKEIAKRIYAKARSGYHAVSSQTIDGIVGVPQ</sequence>
<feature type="binding site" evidence="13">
    <location>
        <begin position="149"/>
        <end position="151"/>
    </location>
    <ligand>
        <name>a peptide</name>
        <dbReference type="ChEBI" id="CHEBI:60466"/>
    </ligand>
</feature>